<evidence type="ECO:0000256" key="4">
    <source>
        <dbReference type="ARBA" id="ARBA00022729"/>
    </source>
</evidence>
<reference evidence="12" key="3">
    <citation type="submission" date="2025-09" db="UniProtKB">
        <authorList>
            <consortium name="Ensembl"/>
        </authorList>
    </citation>
    <scope>IDENTIFICATION</scope>
</reference>
<dbReference type="InterPro" id="IPR006581">
    <property type="entry name" value="VPS10"/>
</dbReference>
<dbReference type="SUPFAM" id="SSF49299">
    <property type="entry name" value="PKD domain"/>
    <property type="match status" value="1"/>
</dbReference>
<comment type="similarity">
    <text evidence="2">Belongs to the VPS10-related sortilin family. SORCS subfamily.</text>
</comment>
<dbReference type="PANTHER" id="PTHR12106:SF8">
    <property type="entry name" value="VPS10 DOMAIN-CONTAINING RECEPTOR SORCS1"/>
    <property type="match status" value="1"/>
</dbReference>
<feature type="compositionally biased region" description="Polar residues" evidence="9">
    <location>
        <begin position="116"/>
        <end position="133"/>
    </location>
</feature>
<dbReference type="GO" id="GO:0006892">
    <property type="term" value="P:post-Golgi vesicle-mediated transport"/>
    <property type="evidence" value="ECO:0007669"/>
    <property type="project" value="TreeGrafter"/>
</dbReference>
<evidence type="ECO:0000313" key="13">
    <source>
        <dbReference type="Proteomes" id="UP000005226"/>
    </source>
</evidence>
<evidence type="ECO:0000259" key="11">
    <source>
        <dbReference type="PROSITE" id="PS50093"/>
    </source>
</evidence>
<dbReference type="Gene3D" id="3.30.60.270">
    <property type="match status" value="1"/>
</dbReference>
<keyword evidence="13" id="KW-1185">Reference proteome</keyword>
<dbReference type="Gene3D" id="2.130.10.10">
    <property type="entry name" value="YVTN repeat-like/Quinoprotein amine dehydrogenase"/>
    <property type="match status" value="1"/>
</dbReference>
<evidence type="ECO:0000256" key="7">
    <source>
        <dbReference type="ARBA" id="ARBA00023136"/>
    </source>
</evidence>
<organism evidence="12 13">
    <name type="scientific">Takifugu rubripes</name>
    <name type="common">Japanese pufferfish</name>
    <name type="synonym">Fugu rubripes</name>
    <dbReference type="NCBI Taxonomy" id="31033"/>
    <lineage>
        <taxon>Eukaryota</taxon>
        <taxon>Metazoa</taxon>
        <taxon>Chordata</taxon>
        <taxon>Craniata</taxon>
        <taxon>Vertebrata</taxon>
        <taxon>Euteleostomi</taxon>
        <taxon>Actinopterygii</taxon>
        <taxon>Neopterygii</taxon>
        <taxon>Teleostei</taxon>
        <taxon>Neoteleostei</taxon>
        <taxon>Acanthomorphata</taxon>
        <taxon>Eupercaria</taxon>
        <taxon>Tetraodontiformes</taxon>
        <taxon>Tetradontoidea</taxon>
        <taxon>Tetraodontidae</taxon>
        <taxon>Takifugu</taxon>
    </lineage>
</organism>
<sequence length="1103" mass="124405">MERGIQFSPKWQSLLLALLLVALWFSRSSKSEITCRSCQPGNKRRPQELLLKFDAGIKGEVFGAVKGATSAESQRRRCAEGSAECVQQRAVSVMERNTRHLLPSGDPGESFRSKTKVSPVSGQQEGTEASVSDTELRKRLRRNADTKSEGRLSARTQTLSASAAPRRVTRWSGEERKAAAARQDEPKLNSSTFALTGDSSHNQAMVLWSGQNSSVILMLTKLFDFNLNSVTESSLWRSTDYGGKYQKLNDKIGAKTILSYLYVSPNNKRKIMLLTDPEVESSLLISSDEGAMFQKYRLNFYILSLLFHPEQEDWILAYSHDQKLYSSVEFGRRWQLVHEKVQTARVALFYSPVPRLMPLLDLGVFVCVLLGAEALYITCKLQNCTDANKAKPFPGYIDPNSLVVQDEYVFVQVCNRKPIYYVSAKRDVFTPLKLPKYTLPKDLHVISTDENRVVAAVQEWNQNETYNLYVSDTLGVYYTLALENVVSSIGPEGNVMVDLYEVAGIKGMFLANRKLENQVKTYITYNRGRDWRLLLAPSQDLKGNSIHCVLPYCSLHLHLHVSANPYTSGNIASRESAPGIILPFLSLQIFNEEYAVLYLDQGGALVAIRHTPLPIRHLWLSFDEGHFWNKYSFTNTPLFVDGVLGEPGEETLIMTIFGHVSHRSEWQLVKIDFRSIFNRRCTEADYQTWHLHNQGEPCLMGVKRIYQKLKPTSRCVMGKTHLVSMMSSSCECTEADFECDYGFERQSNGKCAPAFWFHASSVSRRCTAGMMFLNTTGYRKVVSNNCSAGVSMEYTAKRQQCQVQAPKGLHLVTSEGTLTATLVFFFPSVQGDSARTSITLDFGDGRALTYSNVSAIEDGIKHIYRDVGIYRVAAIGENFFGSETATLYLHVTSQLESIHLSAPLVALRNKEVNLTAVLWPNQVGTVTYIWWIANNTEVFLHLLKVVETDEGYKRKKNRLKVYFLFCAEYFRSHLLAFSSNLDEQNPDVAEWRLDVSRVIKNALIQVHISLSLPLSLFSWEPIASILLMSDWISDGLQVLLPGLTINLSSRKIPGLNVYAQMQNEKEQEMTNPGNPTEARPNSQRDVQSLEILDTEFNSRPVGE</sequence>
<dbReference type="PROSITE" id="PS50093">
    <property type="entry name" value="PKD"/>
    <property type="match status" value="1"/>
</dbReference>
<keyword evidence="5" id="KW-0677">Repeat</keyword>
<dbReference type="InterPro" id="IPR013783">
    <property type="entry name" value="Ig-like_fold"/>
</dbReference>
<evidence type="ECO:0000256" key="3">
    <source>
        <dbReference type="ARBA" id="ARBA00022692"/>
    </source>
</evidence>
<dbReference type="InterPro" id="IPR031777">
    <property type="entry name" value="Sortilin_C"/>
</dbReference>
<dbReference type="InterPro" id="IPR000601">
    <property type="entry name" value="PKD_dom"/>
</dbReference>
<evidence type="ECO:0000256" key="5">
    <source>
        <dbReference type="ARBA" id="ARBA00022737"/>
    </source>
</evidence>
<comment type="subcellular location">
    <subcellularLocation>
        <location evidence="1">Membrane</location>
        <topology evidence="1">Single-pass type I membrane protein</topology>
    </subcellularLocation>
</comment>
<feature type="compositionally biased region" description="Basic and acidic residues" evidence="9">
    <location>
        <begin position="134"/>
        <end position="152"/>
    </location>
</feature>
<feature type="compositionally biased region" description="Polar residues" evidence="9">
    <location>
        <begin position="1069"/>
        <end position="1086"/>
    </location>
</feature>
<evidence type="ECO:0000313" key="12">
    <source>
        <dbReference type="Ensembl" id="ENSTRUP00000061526.1"/>
    </source>
</evidence>
<feature type="compositionally biased region" description="Basic and acidic residues" evidence="9">
    <location>
        <begin position="172"/>
        <end position="187"/>
    </location>
</feature>
<dbReference type="InterPro" id="IPR050310">
    <property type="entry name" value="VPS10-sortilin"/>
</dbReference>
<dbReference type="Gene3D" id="2.10.70.80">
    <property type="match status" value="1"/>
</dbReference>
<evidence type="ECO:0000256" key="8">
    <source>
        <dbReference type="ARBA" id="ARBA00023180"/>
    </source>
</evidence>
<dbReference type="Pfam" id="PF15901">
    <property type="entry name" value="Sortilin_C"/>
    <property type="match status" value="1"/>
</dbReference>
<dbReference type="GO" id="GO:0016020">
    <property type="term" value="C:membrane"/>
    <property type="evidence" value="ECO:0007669"/>
    <property type="project" value="UniProtKB-SubCell"/>
</dbReference>
<keyword evidence="6" id="KW-1133">Transmembrane helix</keyword>
<dbReference type="InterPro" id="IPR031778">
    <property type="entry name" value="Sortilin_N"/>
</dbReference>
<keyword evidence="3" id="KW-0812">Transmembrane</keyword>
<feature type="region of interest" description="Disordered" evidence="9">
    <location>
        <begin position="97"/>
        <end position="190"/>
    </location>
</feature>
<keyword evidence="7" id="KW-0472">Membrane</keyword>
<evidence type="ECO:0000256" key="2">
    <source>
        <dbReference type="ARBA" id="ARBA00010818"/>
    </source>
</evidence>
<feature type="domain" description="PKD" evidence="11">
    <location>
        <begin position="823"/>
        <end position="898"/>
    </location>
</feature>
<name>A0A674MK95_TAKRU</name>
<dbReference type="Pfam" id="PF15902">
    <property type="entry name" value="Sortilin-Vps10"/>
    <property type="match status" value="2"/>
</dbReference>
<dbReference type="InterPro" id="IPR015943">
    <property type="entry name" value="WD40/YVTN_repeat-like_dom_sf"/>
</dbReference>
<dbReference type="Ensembl" id="ENSTRUT00000089967.1">
    <property type="protein sequence ID" value="ENSTRUP00000061526.1"/>
    <property type="gene ID" value="ENSTRUG00000002790.3"/>
</dbReference>
<reference evidence="12 13" key="1">
    <citation type="journal article" date="2011" name="Genome Biol. Evol.">
        <title>Integration of the genetic map and genome assembly of fugu facilitates insights into distinct features of genome evolution in teleosts and mammals.</title>
        <authorList>
            <person name="Kai W."/>
            <person name="Kikuchi K."/>
            <person name="Tohari S."/>
            <person name="Chew A.K."/>
            <person name="Tay A."/>
            <person name="Fujiwara A."/>
            <person name="Hosoya S."/>
            <person name="Suetake H."/>
            <person name="Naruse K."/>
            <person name="Brenner S."/>
            <person name="Suzuki Y."/>
            <person name="Venkatesh B."/>
        </authorList>
    </citation>
    <scope>NUCLEOTIDE SEQUENCE [LARGE SCALE GENOMIC DNA]</scope>
</reference>
<reference evidence="12" key="2">
    <citation type="submission" date="2025-08" db="UniProtKB">
        <authorList>
            <consortium name="Ensembl"/>
        </authorList>
    </citation>
    <scope>IDENTIFICATION</scope>
</reference>
<protein>
    <submittedName>
        <fullName evidence="12">Sortilin related VPS10 domain containing receptor 1</fullName>
    </submittedName>
</protein>
<evidence type="ECO:0000256" key="6">
    <source>
        <dbReference type="ARBA" id="ARBA00022989"/>
    </source>
</evidence>
<accession>A0A674MK95</accession>
<dbReference type="GeneTree" id="ENSGT01030000234563"/>
<dbReference type="PANTHER" id="PTHR12106">
    <property type="entry name" value="SORTILIN RELATED"/>
    <property type="match status" value="1"/>
</dbReference>
<proteinExistence type="inferred from homology"/>
<dbReference type="AlphaFoldDB" id="A0A674MK95"/>
<dbReference type="Pfam" id="PF00801">
    <property type="entry name" value="PKD"/>
    <property type="match status" value="1"/>
</dbReference>
<dbReference type="SMART" id="SM00602">
    <property type="entry name" value="VPS10"/>
    <property type="match status" value="1"/>
</dbReference>
<dbReference type="SUPFAM" id="SSF110296">
    <property type="entry name" value="Oligoxyloglucan reducing end-specific cellobiohydrolase"/>
    <property type="match status" value="1"/>
</dbReference>
<evidence type="ECO:0000256" key="1">
    <source>
        <dbReference type="ARBA" id="ARBA00004479"/>
    </source>
</evidence>
<dbReference type="GO" id="GO:0005794">
    <property type="term" value="C:Golgi apparatus"/>
    <property type="evidence" value="ECO:0007669"/>
    <property type="project" value="TreeGrafter"/>
</dbReference>
<dbReference type="InterPro" id="IPR035986">
    <property type="entry name" value="PKD_dom_sf"/>
</dbReference>
<feature type="signal peptide" evidence="10">
    <location>
        <begin position="1"/>
        <end position="31"/>
    </location>
</feature>
<keyword evidence="8" id="KW-0325">Glycoprotein</keyword>
<feature type="region of interest" description="Disordered" evidence="9">
    <location>
        <begin position="1065"/>
        <end position="1089"/>
    </location>
</feature>
<evidence type="ECO:0000256" key="10">
    <source>
        <dbReference type="SAM" id="SignalP"/>
    </source>
</evidence>
<dbReference type="FunFam" id="2.10.70.80:FF:000001">
    <property type="entry name" value="Sortilin-related VPS10 domain-containing receptor 1"/>
    <property type="match status" value="1"/>
</dbReference>
<evidence type="ECO:0000256" key="9">
    <source>
        <dbReference type="SAM" id="MobiDB-lite"/>
    </source>
</evidence>
<keyword evidence="4 10" id="KW-0732">Signal</keyword>
<gene>
    <name evidence="12" type="primary">LOC101062284</name>
    <name evidence="12" type="synonym">SORCS1</name>
</gene>
<dbReference type="Gene3D" id="2.60.40.10">
    <property type="entry name" value="Immunoglobulins"/>
    <property type="match status" value="1"/>
</dbReference>
<feature type="chain" id="PRO_5025680339" evidence="10">
    <location>
        <begin position="32"/>
        <end position="1103"/>
    </location>
</feature>
<dbReference type="Proteomes" id="UP000005226">
    <property type="component" value="Chromosome 17"/>
</dbReference>